<evidence type="ECO:0000313" key="2">
    <source>
        <dbReference type="Proteomes" id="UP000663823"/>
    </source>
</evidence>
<gene>
    <name evidence="1" type="ORF">OTI717_LOCUS30386</name>
</gene>
<dbReference type="Gene3D" id="3.80.10.10">
    <property type="entry name" value="Ribonuclease Inhibitor"/>
    <property type="match status" value="1"/>
</dbReference>
<reference evidence="1" key="1">
    <citation type="submission" date="2021-02" db="EMBL/GenBank/DDBJ databases">
        <authorList>
            <person name="Nowell W R."/>
        </authorList>
    </citation>
    <scope>NUCLEOTIDE SEQUENCE</scope>
</reference>
<name>A0A819QI83_9BILA</name>
<evidence type="ECO:0000313" key="1">
    <source>
        <dbReference type="EMBL" id="CAF4026212.1"/>
    </source>
</evidence>
<dbReference type="AlphaFoldDB" id="A0A819QI83"/>
<dbReference type="Proteomes" id="UP000663823">
    <property type="component" value="Unassembled WGS sequence"/>
</dbReference>
<organism evidence="1 2">
    <name type="scientific">Rotaria sordida</name>
    <dbReference type="NCBI Taxonomy" id="392033"/>
    <lineage>
        <taxon>Eukaryota</taxon>
        <taxon>Metazoa</taxon>
        <taxon>Spiralia</taxon>
        <taxon>Gnathifera</taxon>
        <taxon>Rotifera</taxon>
        <taxon>Eurotatoria</taxon>
        <taxon>Bdelloidea</taxon>
        <taxon>Philodinida</taxon>
        <taxon>Philodinidae</taxon>
        <taxon>Rotaria</taxon>
    </lineage>
</organism>
<accession>A0A819QI83</accession>
<protein>
    <submittedName>
        <fullName evidence="1">Uncharacterized protein</fullName>
    </submittedName>
</protein>
<dbReference type="InterPro" id="IPR032675">
    <property type="entry name" value="LRR_dom_sf"/>
</dbReference>
<comment type="caution">
    <text evidence="1">The sequence shown here is derived from an EMBL/GenBank/DDBJ whole genome shotgun (WGS) entry which is preliminary data.</text>
</comment>
<sequence>MKKTIFNIDLNKLQIKIPSSWSSSLLMIRTVQMRKSSFESLKCFKAFHEIIPINDWQIERYIHLMNKTNQATKLYDHDCCYSSVQSIIHYDLHLTNASNYNVFISLDESILFESFRSSFWLKQKYCYVEYYNDEENEQTFLCTIPGFRLKHIVYPSSNFPPITTVAADIEKYFFYQNKIDFLLIDIDKFIIPLIHRFTQIKSLIFCGPTLMSLDILITITDFNQIEKLDVGCIERLSRHELNKLIKHLPRLNYLIMEYNPLFVIPSQIHTLRLEGDCKSISIYNLWHTIQNIKTLEISIYSKDMMVDIIDQFHHIDNFLFTCDYFSEGEYLEFFIEKFRLYWLEDNSYRLRIDHFTCRQEEKYQEIRMSIGGPKTEKYSDTLHLLAE</sequence>
<dbReference type="SUPFAM" id="SSF52047">
    <property type="entry name" value="RNI-like"/>
    <property type="match status" value="1"/>
</dbReference>
<dbReference type="EMBL" id="CAJOAX010008130">
    <property type="protein sequence ID" value="CAF4026212.1"/>
    <property type="molecule type" value="Genomic_DNA"/>
</dbReference>
<proteinExistence type="predicted"/>